<name>C1MS50_MICPC</name>
<evidence type="ECO:0000256" key="1">
    <source>
        <dbReference type="SAM" id="MobiDB-lite"/>
    </source>
</evidence>
<dbReference type="KEGG" id="mpp:MICPUCDRAFT_68360"/>
<sequence length="131" mass="13939">MIDLLRRSRENEAAAKIQAVERGRRARGKNEGAKVKAVAQEASVAVAVAETTEAVAQEASEAELTEAVAQEASEAPQRPQQTAASAEGIRPKKRTVAYDRAEANEAKLRAVEDGLAVMGGGKRPEDAEDEE</sequence>
<organism evidence="3">
    <name type="scientific">Micromonas pusilla (strain CCMP1545)</name>
    <name type="common">Picoplanktonic green alga</name>
    <dbReference type="NCBI Taxonomy" id="564608"/>
    <lineage>
        <taxon>Eukaryota</taxon>
        <taxon>Viridiplantae</taxon>
        <taxon>Chlorophyta</taxon>
        <taxon>Mamiellophyceae</taxon>
        <taxon>Mamiellales</taxon>
        <taxon>Mamiellaceae</taxon>
        <taxon>Micromonas</taxon>
    </lineage>
</organism>
<proteinExistence type="predicted"/>
<protein>
    <submittedName>
        <fullName evidence="2">Predicted protein</fullName>
    </submittedName>
</protein>
<feature type="region of interest" description="Disordered" evidence="1">
    <location>
        <begin position="57"/>
        <end position="95"/>
    </location>
</feature>
<dbReference type="AlphaFoldDB" id="C1MS50"/>
<keyword evidence="3" id="KW-1185">Reference proteome</keyword>
<evidence type="ECO:0000313" key="3">
    <source>
        <dbReference type="Proteomes" id="UP000001876"/>
    </source>
</evidence>
<dbReference type="GeneID" id="9684064"/>
<dbReference type="RefSeq" id="XP_003058625.1">
    <property type="nucleotide sequence ID" value="XM_003058579.1"/>
</dbReference>
<evidence type="ECO:0000313" key="2">
    <source>
        <dbReference type="EMBL" id="EEH57080.1"/>
    </source>
</evidence>
<dbReference type="PROSITE" id="PS50096">
    <property type="entry name" value="IQ"/>
    <property type="match status" value="1"/>
</dbReference>
<dbReference type="Proteomes" id="UP000001876">
    <property type="component" value="Unassembled WGS sequence"/>
</dbReference>
<reference evidence="2 3" key="1">
    <citation type="journal article" date="2009" name="Science">
        <title>Green evolution and dynamic adaptations revealed by genomes of the marine picoeukaryotes Micromonas.</title>
        <authorList>
            <person name="Worden A.Z."/>
            <person name="Lee J.H."/>
            <person name="Mock T."/>
            <person name="Rouze P."/>
            <person name="Simmons M.P."/>
            <person name="Aerts A.L."/>
            <person name="Allen A.E."/>
            <person name="Cuvelier M.L."/>
            <person name="Derelle E."/>
            <person name="Everett M.V."/>
            <person name="Foulon E."/>
            <person name="Grimwood J."/>
            <person name="Gundlach H."/>
            <person name="Henrissat B."/>
            <person name="Napoli C."/>
            <person name="McDonald S.M."/>
            <person name="Parker M.S."/>
            <person name="Rombauts S."/>
            <person name="Salamov A."/>
            <person name="Von Dassow P."/>
            <person name="Badger J.H."/>
            <person name="Coutinho P.M."/>
            <person name="Demir E."/>
            <person name="Dubchak I."/>
            <person name="Gentemann C."/>
            <person name="Eikrem W."/>
            <person name="Gready J.E."/>
            <person name="John U."/>
            <person name="Lanier W."/>
            <person name="Lindquist E.A."/>
            <person name="Lucas S."/>
            <person name="Mayer K.F."/>
            <person name="Moreau H."/>
            <person name="Not F."/>
            <person name="Otillar R."/>
            <person name="Panaud O."/>
            <person name="Pangilinan J."/>
            <person name="Paulsen I."/>
            <person name="Piegu B."/>
            <person name="Poliakov A."/>
            <person name="Robbens S."/>
            <person name="Schmutz J."/>
            <person name="Toulza E."/>
            <person name="Wyss T."/>
            <person name="Zelensky A."/>
            <person name="Zhou K."/>
            <person name="Armbrust E.V."/>
            <person name="Bhattacharya D."/>
            <person name="Goodenough U.W."/>
            <person name="Van de Peer Y."/>
            <person name="Grigoriev I.V."/>
        </authorList>
    </citation>
    <scope>NUCLEOTIDE SEQUENCE [LARGE SCALE GENOMIC DNA]</scope>
    <source>
        <strain evidence="2 3">CCMP1545</strain>
    </source>
</reference>
<dbReference type="EMBL" id="GG663739">
    <property type="protein sequence ID" value="EEH57080.1"/>
    <property type="molecule type" value="Genomic_DNA"/>
</dbReference>
<accession>C1MS50</accession>
<gene>
    <name evidence="2" type="ORF">MICPUCDRAFT_68360</name>
</gene>